<proteinExistence type="predicted"/>
<evidence type="ECO:0000313" key="2">
    <source>
        <dbReference type="Proteomes" id="UP001465755"/>
    </source>
</evidence>
<organism evidence="1 2">
    <name type="scientific">Symbiochloris irregularis</name>
    <dbReference type="NCBI Taxonomy" id="706552"/>
    <lineage>
        <taxon>Eukaryota</taxon>
        <taxon>Viridiplantae</taxon>
        <taxon>Chlorophyta</taxon>
        <taxon>core chlorophytes</taxon>
        <taxon>Trebouxiophyceae</taxon>
        <taxon>Trebouxiales</taxon>
        <taxon>Trebouxiaceae</taxon>
        <taxon>Symbiochloris</taxon>
    </lineage>
</organism>
<reference evidence="1 2" key="1">
    <citation type="journal article" date="2024" name="Nat. Commun.">
        <title>Phylogenomics reveals the evolutionary origins of lichenization in chlorophyte algae.</title>
        <authorList>
            <person name="Puginier C."/>
            <person name="Libourel C."/>
            <person name="Otte J."/>
            <person name="Skaloud P."/>
            <person name="Haon M."/>
            <person name="Grisel S."/>
            <person name="Petersen M."/>
            <person name="Berrin J.G."/>
            <person name="Delaux P.M."/>
            <person name="Dal Grande F."/>
            <person name="Keller J."/>
        </authorList>
    </citation>
    <scope>NUCLEOTIDE SEQUENCE [LARGE SCALE GENOMIC DNA]</scope>
    <source>
        <strain evidence="1 2">SAG 2036</strain>
    </source>
</reference>
<dbReference type="Proteomes" id="UP001465755">
    <property type="component" value="Unassembled WGS sequence"/>
</dbReference>
<gene>
    <name evidence="1" type="ORF">WJX73_002194</name>
</gene>
<accession>A0AAW1NS27</accession>
<keyword evidence="2" id="KW-1185">Reference proteome</keyword>
<comment type="caution">
    <text evidence="1">The sequence shown here is derived from an EMBL/GenBank/DDBJ whole genome shotgun (WGS) entry which is preliminary data.</text>
</comment>
<name>A0AAW1NS27_9CHLO</name>
<sequence length="145" mass="15832">MGLWVQLLRRDWPRGPPRASTAEKGCRKAPGRDGCACEGIRITPAGLLGWPSQLFITLIGTPGKWTAYVGPGHPRSERHWGRVPIFLVNSRINGTEVWGNTEVAPTDGPLVPSCTYIPTLRGWVALLGVPNEGNPNRHHCPPESL</sequence>
<evidence type="ECO:0000313" key="1">
    <source>
        <dbReference type="EMBL" id="KAK9792234.1"/>
    </source>
</evidence>
<dbReference type="AlphaFoldDB" id="A0AAW1NS27"/>
<dbReference type="EMBL" id="JALJOQ010000166">
    <property type="protein sequence ID" value="KAK9792234.1"/>
    <property type="molecule type" value="Genomic_DNA"/>
</dbReference>
<protein>
    <submittedName>
        <fullName evidence="1">Uncharacterized protein</fullName>
    </submittedName>
</protein>